<evidence type="ECO:0000313" key="3">
    <source>
        <dbReference type="Proteomes" id="UP001044222"/>
    </source>
</evidence>
<dbReference type="EMBL" id="JAFIRN010000015">
    <property type="protein sequence ID" value="KAG5834708.1"/>
    <property type="molecule type" value="Genomic_DNA"/>
</dbReference>
<keyword evidence="3" id="KW-1185">Reference proteome</keyword>
<comment type="caution">
    <text evidence="2">The sequence shown here is derived from an EMBL/GenBank/DDBJ whole genome shotgun (WGS) entry which is preliminary data.</text>
</comment>
<evidence type="ECO:0000313" key="2">
    <source>
        <dbReference type="EMBL" id="KAG5834708.1"/>
    </source>
</evidence>
<sequence>MPTKGEPEVPMRLNTHPRIPSNRTRSRWPTGHTSVARSERLVREMSLRSQILPPPTPIPPCDHPREVLEFHLSSAIIQPEDLHTWYSQPFPHPGCSITTLPEGGAVSVQDSR</sequence>
<feature type="region of interest" description="Disordered" evidence="1">
    <location>
        <begin position="1"/>
        <end position="32"/>
    </location>
</feature>
<reference evidence="2" key="1">
    <citation type="submission" date="2021-01" db="EMBL/GenBank/DDBJ databases">
        <title>A chromosome-scale assembly of European eel, Anguilla anguilla.</title>
        <authorList>
            <person name="Henkel C."/>
            <person name="Jong-Raadsen S.A."/>
            <person name="Dufour S."/>
            <person name="Weltzien F.-A."/>
            <person name="Palstra A.P."/>
            <person name="Pelster B."/>
            <person name="Spaink H.P."/>
            <person name="Van Den Thillart G.E."/>
            <person name="Jansen H."/>
            <person name="Zahm M."/>
            <person name="Klopp C."/>
            <person name="Cedric C."/>
            <person name="Louis A."/>
            <person name="Berthelot C."/>
            <person name="Parey E."/>
            <person name="Roest Crollius H."/>
            <person name="Montfort J."/>
            <person name="Robinson-Rechavi M."/>
            <person name="Bucao C."/>
            <person name="Bouchez O."/>
            <person name="Gislard M."/>
            <person name="Lluch J."/>
            <person name="Milhes M."/>
            <person name="Lampietro C."/>
            <person name="Lopez Roques C."/>
            <person name="Donnadieu C."/>
            <person name="Braasch I."/>
            <person name="Desvignes T."/>
            <person name="Postlethwait J."/>
            <person name="Bobe J."/>
            <person name="Guiguen Y."/>
            <person name="Dirks R."/>
        </authorList>
    </citation>
    <scope>NUCLEOTIDE SEQUENCE</scope>
    <source>
        <strain evidence="2">Tag_6206</strain>
        <tissue evidence="2">Liver</tissue>
    </source>
</reference>
<evidence type="ECO:0000256" key="1">
    <source>
        <dbReference type="SAM" id="MobiDB-lite"/>
    </source>
</evidence>
<dbReference type="Proteomes" id="UP001044222">
    <property type="component" value="Chromosome 15"/>
</dbReference>
<name>A0A9D3LTZ2_ANGAN</name>
<gene>
    <name evidence="2" type="ORF">ANANG_G00264460</name>
</gene>
<accession>A0A9D3LTZ2</accession>
<proteinExistence type="predicted"/>
<protein>
    <submittedName>
        <fullName evidence="2">Uncharacterized protein</fullName>
    </submittedName>
</protein>
<organism evidence="2 3">
    <name type="scientific">Anguilla anguilla</name>
    <name type="common">European freshwater eel</name>
    <name type="synonym">Muraena anguilla</name>
    <dbReference type="NCBI Taxonomy" id="7936"/>
    <lineage>
        <taxon>Eukaryota</taxon>
        <taxon>Metazoa</taxon>
        <taxon>Chordata</taxon>
        <taxon>Craniata</taxon>
        <taxon>Vertebrata</taxon>
        <taxon>Euteleostomi</taxon>
        <taxon>Actinopterygii</taxon>
        <taxon>Neopterygii</taxon>
        <taxon>Teleostei</taxon>
        <taxon>Anguilliformes</taxon>
        <taxon>Anguillidae</taxon>
        <taxon>Anguilla</taxon>
    </lineage>
</organism>
<dbReference type="AlphaFoldDB" id="A0A9D3LTZ2"/>